<name>A0A6V8KYS6_9ACTN</name>
<sequence>MSVVSGRFELTEVEYVQIASLLPVMKPQRGGRWRDHRQVINGILFRVRTGVPWRDVPSRYGPWKTLYKRFTRWQEDGTWARIEAALQADADAAGQLQWHGNADSTIVRAHQHAAGARKGG</sequence>
<protein>
    <submittedName>
        <fullName evidence="2">Transposase</fullName>
    </submittedName>
</protein>
<dbReference type="PANTHER" id="PTHR46637">
    <property type="entry name" value="TIS1421-TRANSPOSASE PROTEIN A"/>
    <property type="match status" value="1"/>
</dbReference>
<dbReference type="PANTHER" id="PTHR46637:SF1">
    <property type="entry name" value="BLL5188 PROTEIN"/>
    <property type="match status" value="1"/>
</dbReference>
<evidence type="ECO:0000313" key="3">
    <source>
        <dbReference type="Proteomes" id="UP000482960"/>
    </source>
</evidence>
<keyword evidence="3" id="KW-1185">Reference proteome</keyword>
<gene>
    <name evidence="2" type="ORF">Prum_006390</name>
</gene>
<accession>A0A6V8KYS6</accession>
<feature type="domain" description="Insertion element IS402-like" evidence="1">
    <location>
        <begin position="10"/>
        <end position="82"/>
    </location>
</feature>
<dbReference type="Proteomes" id="UP000482960">
    <property type="component" value="Unassembled WGS sequence"/>
</dbReference>
<dbReference type="InterPro" id="IPR025161">
    <property type="entry name" value="IS402-like_dom"/>
</dbReference>
<dbReference type="NCBIfam" id="NF033580">
    <property type="entry name" value="transpos_IS5_3"/>
    <property type="match status" value="1"/>
</dbReference>
<evidence type="ECO:0000259" key="1">
    <source>
        <dbReference type="Pfam" id="PF13340"/>
    </source>
</evidence>
<dbReference type="InterPro" id="IPR052909">
    <property type="entry name" value="Transposase_6_like"/>
</dbReference>
<organism evidence="2 3">
    <name type="scientific">Phytohabitans rumicis</name>
    <dbReference type="NCBI Taxonomy" id="1076125"/>
    <lineage>
        <taxon>Bacteria</taxon>
        <taxon>Bacillati</taxon>
        <taxon>Actinomycetota</taxon>
        <taxon>Actinomycetes</taxon>
        <taxon>Micromonosporales</taxon>
        <taxon>Micromonosporaceae</taxon>
    </lineage>
</organism>
<comment type="caution">
    <text evidence="2">The sequence shown here is derived from an EMBL/GenBank/DDBJ whole genome shotgun (WGS) entry which is preliminary data.</text>
</comment>
<reference evidence="2 3" key="2">
    <citation type="submission" date="2020-03" db="EMBL/GenBank/DDBJ databases">
        <authorList>
            <person name="Ichikawa N."/>
            <person name="Kimura A."/>
            <person name="Kitahashi Y."/>
            <person name="Uohara A."/>
        </authorList>
    </citation>
    <scope>NUCLEOTIDE SEQUENCE [LARGE SCALE GENOMIC DNA]</scope>
    <source>
        <strain evidence="2 3">NBRC 108638</strain>
    </source>
</reference>
<proteinExistence type="predicted"/>
<dbReference type="Pfam" id="PF13340">
    <property type="entry name" value="DUF4096"/>
    <property type="match status" value="1"/>
</dbReference>
<dbReference type="EMBL" id="BLPG01000001">
    <property type="protein sequence ID" value="GFJ86997.1"/>
    <property type="molecule type" value="Genomic_DNA"/>
</dbReference>
<dbReference type="AlphaFoldDB" id="A0A6V8KYS6"/>
<reference evidence="2 3" key="1">
    <citation type="submission" date="2020-03" db="EMBL/GenBank/DDBJ databases">
        <title>Whole genome shotgun sequence of Phytohabitans rumicis NBRC 108638.</title>
        <authorList>
            <person name="Komaki H."/>
            <person name="Tamura T."/>
        </authorList>
    </citation>
    <scope>NUCLEOTIDE SEQUENCE [LARGE SCALE GENOMIC DNA]</scope>
    <source>
        <strain evidence="2 3">NBRC 108638</strain>
    </source>
</reference>
<evidence type="ECO:0000313" key="2">
    <source>
        <dbReference type="EMBL" id="GFJ86997.1"/>
    </source>
</evidence>